<reference evidence="1 2" key="1">
    <citation type="submission" date="2016-03" db="EMBL/GenBank/DDBJ databases">
        <authorList>
            <consortium name="Pathogen Informatics"/>
        </authorList>
    </citation>
    <scope>NUCLEOTIDE SEQUENCE [LARGE SCALE GENOMIC DNA]</scope>
    <source>
        <strain evidence="1 2">NCTC13364</strain>
    </source>
</reference>
<evidence type="ECO:0000313" key="1">
    <source>
        <dbReference type="EMBL" id="SAI05441.1"/>
    </source>
</evidence>
<sequence>MPHRSSGKPLREDFDSPWKEALERFLPQSLAIFAPELHDRVDWSQPPVFLDKEFQGIAPGVRHRRQVDKLARLKLACGRYVALLLHVEVESRHPSVAMRRLASLRLQQYDYRIHDRYVLQPGMQSIEPPSTTVYSLVIFTRGASGPDWLTAEHQALQNAQPLRYQAVYLGRWLARWRDLETLAQANPFAMVNMAQLLAHRHPRADRLSCKVGLVRKLIAKGYAPEESISLLRLIDWLLALPAAQQESYARMLVQIEQESRMAFVMTHERVFTKQGIAIGLKRGQAALLQDMIEQKFGPSPDWVGQRLDQADPEQLRALGRRILIAESLQGLFGDAAV</sequence>
<dbReference type="AlphaFoldDB" id="A0A157M8X5"/>
<dbReference type="OrthoDB" id="8626097at2"/>
<gene>
    <name evidence="1" type="ORF">SAMEA1982600_01098</name>
</gene>
<protein>
    <recommendedName>
        <fullName evidence="3">DUF4351 domain-containing protein</fullName>
    </recommendedName>
</protein>
<organism evidence="1 2">
    <name type="scientific">Bordetella ansorpii</name>
    <dbReference type="NCBI Taxonomy" id="288768"/>
    <lineage>
        <taxon>Bacteria</taxon>
        <taxon>Pseudomonadati</taxon>
        <taxon>Pseudomonadota</taxon>
        <taxon>Betaproteobacteria</taxon>
        <taxon>Burkholderiales</taxon>
        <taxon>Alcaligenaceae</taxon>
        <taxon>Bordetella</taxon>
    </lineage>
</organism>
<accession>A0A157M8X5</accession>
<dbReference type="RefSeq" id="WP_156522998.1">
    <property type="nucleotide sequence ID" value="NZ_FKBS01000012.1"/>
</dbReference>
<name>A0A157M8X5_9BORD</name>
<dbReference type="PANTHER" id="PTHR35586">
    <property type="entry name" value="SLL1691 PROTEIN"/>
    <property type="match status" value="1"/>
</dbReference>
<dbReference type="EMBL" id="FKBS01000012">
    <property type="protein sequence ID" value="SAI05441.1"/>
    <property type="molecule type" value="Genomic_DNA"/>
</dbReference>
<proteinExistence type="predicted"/>
<evidence type="ECO:0008006" key="3">
    <source>
        <dbReference type="Google" id="ProtNLM"/>
    </source>
</evidence>
<evidence type="ECO:0000313" key="2">
    <source>
        <dbReference type="Proteomes" id="UP000077037"/>
    </source>
</evidence>
<dbReference type="PANTHER" id="PTHR35586:SF1">
    <property type="entry name" value="SLL1691 PROTEIN"/>
    <property type="match status" value="1"/>
</dbReference>
<dbReference type="Proteomes" id="UP000077037">
    <property type="component" value="Unassembled WGS sequence"/>
</dbReference>